<dbReference type="HOGENOM" id="CLU_480615_0_0_1"/>
<gene>
    <name evidence="2" type="ORF">GALMADRAFT_205254</name>
</gene>
<dbReference type="InterPro" id="IPR018712">
    <property type="entry name" value="Tle1-like_cat"/>
</dbReference>
<proteinExistence type="predicted"/>
<keyword evidence="3" id="KW-1185">Reference proteome</keyword>
<dbReference type="PANTHER" id="PTHR33840:SF2">
    <property type="entry name" value="TLE1 PHOSPHOLIPASE DOMAIN-CONTAINING PROTEIN"/>
    <property type="match status" value="1"/>
</dbReference>
<accession>A0A067TS40</accession>
<feature type="domain" description="T6SS Phospholipase effector Tle1-like catalytic" evidence="1">
    <location>
        <begin position="269"/>
        <end position="422"/>
    </location>
</feature>
<dbReference type="EMBL" id="KL142367">
    <property type="protein sequence ID" value="KDR86025.1"/>
    <property type="molecule type" value="Genomic_DNA"/>
</dbReference>
<dbReference type="STRING" id="685588.A0A067TS40"/>
<dbReference type="Proteomes" id="UP000027222">
    <property type="component" value="Unassembled WGS sequence"/>
</dbReference>
<feature type="domain" description="T6SS Phospholipase effector Tle1-like catalytic" evidence="1">
    <location>
        <begin position="194"/>
        <end position="265"/>
    </location>
</feature>
<dbReference type="AlphaFoldDB" id="A0A067TS40"/>
<dbReference type="OrthoDB" id="3162439at2759"/>
<sequence length="567" mass="65233">MAFRVLYLEVLPPNYTGAYGVPKKDDPEQQMVYYQVMLGLAHTYFKSNLFNLPTPKEMALGLKWGEKHLPNKKPKRRQVLHELEQFLEEGNTLAVPRFFTPKKFQPRTDSASNLFKYAVLLSILRMLQGLIHFNISTHFGWDRNTYTSCRAEYFLHVESVNRLKCVNVPLAPGFPNSASEVPLEPTIPPDHEHRTVILCFDGTGNQFDDDNSNIVNFFTMLKKDDPEQQMVYYQAGIGTYTVPQIATPMMAKLYKLMDAMTRLGIKFSSLVGLLPRDNHQQVPFAYKMYSREDKTGWEQSAAFKKAFSIDVDIELIGVWDTVGSVGLVPKRLPFTTFNTHVKNFCQALSLDEHRVRFKPNFFSRPTPEEMGLGLKWGEKHIPKTKPTRRHTLRELEHVGGGAVKNEVRNNLARISLRWMIRECSKLKTGILFHRDSFKMAGLDPTTLWPRVLNRPAPVVQFSGTPPKEKRDLSILVHNGAFADVDDFVNEEEDLADALSDKNDMLSISRSWWIMVNRGRGRVIPKQRAEGIKIHRTVQLRMKMKEEERKPYKPNAKVVPDVEQTWVV</sequence>
<evidence type="ECO:0000313" key="3">
    <source>
        <dbReference type="Proteomes" id="UP000027222"/>
    </source>
</evidence>
<dbReference type="Pfam" id="PF09994">
    <property type="entry name" value="T6SS_Tle1-like_cat"/>
    <property type="match status" value="2"/>
</dbReference>
<protein>
    <recommendedName>
        <fullName evidence="1">T6SS Phospholipase effector Tle1-like catalytic domain-containing protein</fullName>
    </recommendedName>
</protein>
<evidence type="ECO:0000259" key="1">
    <source>
        <dbReference type="Pfam" id="PF09994"/>
    </source>
</evidence>
<name>A0A067TS40_GALM3</name>
<evidence type="ECO:0000313" key="2">
    <source>
        <dbReference type="EMBL" id="KDR86025.1"/>
    </source>
</evidence>
<reference evidence="3" key="1">
    <citation type="journal article" date="2014" name="Proc. Natl. Acad. Sci. U.S.A.">
        <title>Extensive sampling of basidiomycete genomes demonstrates inadequacy of the white-rot/brown-rot paradigm for wood decay fungi.</title>
        <authorList>
            <person name="Riley R."/>
            <person name="Salamov A.A."/>
            <person name="Brown D.W."/>
            <person name="Nagy L.G."/>
            <person name="Floudas D."/>
            <person name="Held B.W."/>
            <person name="Levasseur A."/>
            <person name="Lombard V."/>
            <person name="Morin E."/>
            <person name="Otillar R."/>
            <person name="Lindquist E.A."/>
            <person name="Sun H."/>
            <person name="LaButti K.M."/>
            <person name="Schmutz J."/>
            <person name="Jabbour D."/>
            <person name="Luo H."/>
            <person name="Baker S.E."/>
            <person name="Pisabarro A.G."/>
            <person name="Walton J.D."/>
            <person name="Blanchette R.A."/>
            <person name="Henrissat B."/>
            <person name="Martin F."/>
            <person name="Cullen D."/>
            <person name="Hibbett D.S."/>
            <person name="Grigoriev I.V."/>
        </authorList>
    </citation>
    <scope>NUCLEOTIDE SEQUENCE [LARGE SCALE GENOMIC DNA]</scope>
    <source>
        <strain evidence="3">CBS 339.88</strain>
    </source>
</reference>
<dbReference type="PANTHER" id="PTHR33840">
    <property type="match status" value="1"/>
</dbReference>
<organism evidence="2 3">
    <name type="scientific">Galerina marginata (strain CBS 339.88)</name>
    <dbReference type="NCBI Taxonomy" id="685588"/>
    <lineage>
        <taxon>Eukaryota</taxon>
        <taxon>Fungi</taxon>
        <taxon>Dikarya</taxon>
        <taxon>Basidiomycota</taxon>
        <taxon>Agaricomycotina</taxon>
        <taxon>Agaricomycetes</taxon>
        <taxon>Agaricomycetidae</taxon>
        <taxon>Agaricales</taxon>
        <taxon>Agaricineae</taxon>
        <taxon>Strophariaceae</taxon>
        <taxon>Galerina</taxon>
    </lineage>
</organism>